<keyword evidence="2" id="KW-1185">Reference proteome</keyword>
<comment type="caution">
    <text evidence="1">The sequence shown here is derived from an EMBL/GenBank/DDBJ whole genome shotgun (WGS) entry which is preliminary data.</text>
</comment>
<dbReference type="OrthoDB" id="679569at2"/>
<protein>
    <submittedName>
        <fullName evidence="1">Uncharacterized protein</fullName>
    </submittedName>
</protein>
<gene>
    <name evidence="1" type="ORF">C5749_03155</name>
</gene>
<evidence type="ECO:0000313" key="1">
    <source>
        <dbReference type="EMBL" id="PRD56279.1"/>
    </source>
</evidence>
<accession>A0A2S9JSM2</accession>
<name>A0A2S9JSM2_9SPHI</name>
<organism evidence="1 2">
    <name type="scientific">Sphingobacterium gobiense</name>
    <dbReference type="NCBI Taxonomy" id="1382456"/>
    <lineage>
        <taxon>Bacteria</taxon>
        <taxon>Pseudomonadati</taxon>
        <taxon>Bacteroidota</taxon>
        <taxon>Sphingobacteriia</taxon>
        <taxon>Sphingobacteriales</taxon>
        <taxon>Sphingobacteriaceae</taxon>
        <taxon>Sphingobacterium</taxon>
    </lineage>
</organism>
<sequence>MGIKTLFIGLLLLLGVGCNQSTQQKEEQHDEPDTMSKKIDQDTETPFVYVPTDALWEYRFDTTTNNFKPVKLRKVQADTLTAERIEKMINHTWPNVQVKYIETFGDTVYLEIPESTVLTQQMGTAGAQQFMVSTTYSFTELPNVRYVAFGFEEGDHAVPGVYHRGSWDRR</sequence>
<dbReference type="PROSITE" id="PS51257">
    <property type="entry name" value="PROKAR_LIPOPROTEIN"/>
    <property type="match status" value="1"/>
</dbReference>
<proteinExistence type="predicted"/>
<dbReference type="Proteomes" id="UP000238642">
    <property type="component" value="Unassembled WGS sequence"/>
</dbReference>
<dbReference type="EMBL" id="PVBS01000001">
    <property type="protein sequence ID" value="PRD56279.1"/>
    <property type="molecule type" value="Genomic_DNA"/>
</dbReference>
<evidence type="ECO:0000313" key="2">
    <source>
        <dbReference type="Proteomes" id="UP000238642"/>
    </source>
</evidence>
<reference evidence="1 2" key="1">
    <citation type="submission" date="2018-02" db="EMBL/GenBank/DDBJ databases">
        <title>The draft genome of Sphingobacterium gobiense H7.</title>
        <authorList>
            <person name="Li L."/>
            <person name="Liu L."/>
            <person name="Zhang X."/>
            <person name="Wang T."/>
            <person name="Liang L."/>
        </authorList>
    </citation>
    <scope>NUCLEOTIDE SEQUENCE [LARGE SCALE GENOMIC DNA]</scope>
    <source>
        <strain evidence="1 2">ACCC 05757</strain>
    </source>
</reference>
<dbReference type="AlphaFoldDB" id="A0A2S9JSM2"/>
<dbReference type="RefSeq" id="WP_105722928.1">
    <property type="nucleotide sequence ID" value="NZ_PVBS01000001.1"/>
</dbReference>